<keyword evidence="5 9" id="KW-0418">Kinase</keyword>
<dbReference type="FunFam" id="3.30.565.10:FF:000049">
    <property type="entry name" value="Two-component sensor histidine kinase"/>
    <property type="match status" value="1"/>
</dbReference>
<dbReference type="SMART" id="SM00388">
    <property type="entry name" value="HisKA"/>
    <property type="match status" value="1"/>
</dbReference>
<dbReference type="OrthoDB" id="9764438at2"/>
<feature type="domain" description="Histidine kinase" evidence="7">
    <location>
        <begin position="394"/>
        <end position="605"/>
    </location>
</feature>
<protein>
    <recommendedName>
        <fullName evidence="2">histidine kinase</fullName>
        <ecNumber evidence="2">2.7.13.3</ecNumber>
    </recommendedName>
</protein>
<feature type="domain" description="Response regulatory" evidence="8">
    <location>
        <begin position="628"/>
        <end position="748"/>
    </location>
</feature>
<evidence type="ECO:0000256" key="4">
    <source>
        <dbReference type="ARBA" id="ARBA00022679"/>
    </source>
</evidence>
<dbReference type="InterPro" id="IPR003661">
    <property type="entry name" value="HisK_dim/P_dom"/>
</dbReference>
<evidence type="ECO:0000259" key="8">
    <source>
        <dbReference type="PROSITE" id="PS50110"/>
    </source>
</evidence>
<dbReference type="PANTHER" id="PTHR43047">
    <property type="entry name" value="TWO-COMPONENT HISTIDINE PROTEIN KINASE"/>
    <property type="match status" value="1"/>
</dbReference>
<keyword evidence="10" id="KW-1185">Reference proteome</keyword>
<dbReference type="Pfam" id="PF00072">
    <property type="entry name" value="Response_reg"/>
    <property type="match status" value="1"/>
</dbReference>
<dbReference type="Gene3D" id="3.40.50.2300">
    <property type="match status" value="1"/>
</dbReference>
<dbReference type="EC" id="2.7.13.3" evidence="2"/>
<dbReference type="Pfam" id="PF00512">
    <property type="entry name" value="HisKA"/>
    <property type="match status" value="1"/>
</dbReference>
<dbReference type="SUPFAM" id="SSF52172">
    <property type="entry name" value="CheY-like"/>
    <property type="match status" value="1"/>
</dbReference>
<dbReference type="PRINTS" id="PR00344">
    <property type="entry name" value="BCTRLSENSOR"/>
</dbReference>
<dbReference type="eggNOG" id="COG4191">
    <property type="taxonomic scope" value="Bacteria"/>
</dbReference>
<accession>F1ZB89</accession>
<evidence type="ECO:0000259" key="7">
    <source>
        <dbReference type="PROSITE" id="PS50109"/>
    </source>
</evidence>
<dbReference type="InterPro" id="IPR036890">
    <property type="entry name" value="HATPase_C_sf"/>
</dbReference>
<dbReference type="GO" id="GO:0009927">
    <property type="term" value="F:histidine phosphotransfer kinase activity"/>
    <property type="evidence" value="ECO:0007669"/>
    <property type="project" value="TreeGrafter"/>
</dbReference>
<keyword evidence="4" id="KW-0808">Transferase</keyword>
<comment type="caution">
    <text evidence="9">The sequence shown here is derived from an EMBL/GenBank/DDBJ whole genome shotgun (WGS) entry which is preliminary data.</text>
</comment>
<dbReference type="Pfam" id="PF02518">
    <property type="entry name" value="HATPase_c"/>
    <property type="match status" value="1"/>
</dbReference>
<evidence type="ECO:0000313" key="9">
    <source>
        <dbReference type="EMBL" id="EGD58213.1"/>
    </source>
</evidence>
<dbReference type="Pfam" id="PF12860">
    <property type="entry name" value="PAS_7"/>
    <property type="match status" value="2"/>
</dbReference>
<dbReference type="InterPro" id="IPR001789">
    <property type="entry name" value="Sig_transdc_resp-reg_receiver"/>
</dbReference>
<proteinExistence type="predicted"/>
<dbReference type="InParanoid" id="F1ZB89"/>
<dbReference type="SUPFAM" id="SSF55874">
    <property type="entry name" value="ATPase domain of HSP90 chaperone/DNA topoisomerase II/histidine kinase"/>
    <property type="match status" value="1"/>
</dbReference>
<dbReference type="CDD" id="cd00075">
    <property type="entry name" value="HATPase"/>
    <property type="match status" value="1"/>
</dbReference>
<organism evidence="9 10">
    <name type="scientific">Novosphingobium nitrogenifigens DSM 19370</name>
    <dbReference type="NCBI Taxonomy" id="983920"/>
    <lineage>
        <taxon>Bacteria</taxon>
        <taxon>Pseudomonadati</taxon>
        <taxon>Pseudomonadota</taxon>
        <taxon>Alphaproteobacteria</taxon>
        <taxon>Sphingomonadales</taxon>
        <taxon>Sphingomonadaceae</taxon>
        <taxon>Novosphingobium</taxon>
    </lineage>
</organism>
<dbReference type="InterPro" id="IPR011006">
    <property type="entry name" value="CheY-like_superfamily"/>
</dbReference>
<dbReference type="SMART" id="SM00387">
    <property type="entry name" value="HATPase_c"/>
    <property type="match status" value="1"/>
</dbReference>
<sequence length="749" mass="82558">MSRQPVNWGLAGNEPEDDVVSLRARVQQLEVINAALIDRIERASSFEGNAFSMFETAISLEALVRDRTAALESALDQLSRANSSLALAHRVAEEARTRLRDAIESLSDGFAIYDGNDRLVVCNAAFRRLWPEIAELSDDLQFSELARAVAERGRTIGSLVSPDRWVADRMARHTLARGIHIQALSDGRWFQINEMRTSEGGVVGIYTDITEVKAAEARQHARHLGEHNLALQSTLDTLSEGVCLYDHKHGLQVYNGGLARLLGLREDHRPIATHAGLVEHCRALGLDEPGILDWRAAPGERQSRTCRLGARVVEIRSTPIEPGGMAYSFDDVTDRQLYEKTLREAAETLERRVTERTRELEAEVAERRAVEAQLMSAKTAAEHANRSKTSFLAAASHDLLQPLNAARLFVAALSERRLALPTRALVRQTGVALDSVEELLEALFEISRLDAGAVKPEVTTIELDRMLGALRIEFATQAKQAGLILRIPDTGLWVRSDIRMLRRILQNFLSNALRYTREGEVSIDVMCEDGEARIAVCDSGPGIQPQHLTTIFEEFRRVNPDRSTPGNGLGLAIVQRASQTLGHRIEVTSTPGVGSQFAVRVPIGEPVREAPPLSRSRERAEVAGQTGSIVIIDNDPSILRGMEALLERWSYRVITAHSLEALMERVEGGSVPGWPPALIIADYHLDDGKLGDDIIAELRARIGAPVPALIISADRSEEVKGRIQQAALPMLQKPVKPAQLRALIRTLLS</sequence>
<keyword evidence="3 6" id="KW-0597">Phosphoprotein</keyword>
<dbReference type="PROSITE" id="PS50110">
    <property type="entry name" value="RESPONSE_REGULATORY"/>
    <property type="match status" value="1"/>
</dbReference>
<dbReference type="CDD" id="cd00156">
    <property type="entry name" value="REC"/>
    <property type="match status" value="1"/>
</dbReference>
<dbReference type="CDD" id="cd00082">
    <property type="entry name" value="HisKA"/>
    <property type="match status" value="1"/>
</dbReference>
<evidence type="ECO:0000256" key="6">
    <source>
        <dbReference type="PROSITE-ProRule" id="PRU00169"/>
    </source>
</evidence>
<reference evidence="9 10" key="1">
    <citation type="journal article" date="2012" name="J. Bacteriol.">
        <title>Draft Genome Sequence of Novosphingobium nitrogenifigens Y88T.</title>
        <authorList>
            <person name="Strabala T.J."/>
            <person name="Macdonald L."/>
            <person name="Liu V."/>
            <person name="Smit A.M."/>
        </authorList>
    </citation>
    <scope>NUCLEOTIDE SEQUENCE [LARGE SCALE GENOMIC DNA]</scope>
    <source>
        <strain evidence="9 10">DSM 19370</strain>
    </source>
</reference>
<dbReference type="Proteomes" id="UP000004728">
    <property type="component" value="Unassembled WGS sequence"/>
</dbReference>
<evidence type="ECO:0000256" key="1">
    <source>
        <dbReference type="ARBA" id="ARBA00000085"/>
    </source>
</evidence>
<dbReference type="Gene3D" id="1.10.287.130">
    <property type="match status" value="1"/>
</dbReference>
<dbReference type="InterPro" id="IPR005467">
    <property type="entry name" value="His_kinase_dom"/>
</dbReference>
<dbReference type="InterPro" id="IPR004358">
    <property type="entry name" value="Sig_transdc_His_kin-like_C"/>
</dbReference>
<dbReference type="Gene3D" id="3.30.450.20">
    <property type="entry name" value="PAS domain"/>
    <property type="match status" value="1"/>
</dbReference>
<feature type="modified residue" description="4-aspartylphosphate" evidence="6">
    <location>
        <position position="682"/>
    </location>
</feature>
<evidence type="ECO:0000313" key="10">
    <source>
        <dbReference type="Proteomes" id="UP000004728"/>
    </source>
</evidence>
<dbReference type="AlphaFoldDB" id="F1ZB89"/>
<name>F1ZB89_9SPHN</name>
<dbReference type="GO" id="GO:0000155">
    <property type="term" value="F:phosphorelay sensor kinase activity"/>
    <property type="evidence" value="ECO:0007669"/>
    <property type="project" value="InterPro"/>
</dbReference>
<dbReference type="NCBIfam" id="NF041832">
    <property type="entry name" value="near_NosP_CTERM"/>
    <property type="match status" value="1"/>
</dbReference>
<comment type="catalytic activity">
    <reaction evidence="1">
        <text>ATP + protein L-histidine = ADP + protein N-phospho-L-histidine.</text>
        <dbReference type="EC" id="2.7.13.3"/>
    </reaction>
</comment>
<gene>
    <name evidence="9" type="ORF">Y88_0265</name>
</gene>
<dbReference type="SMART" id="SM00448">
    <property type="entry name" value="REC"/>
    <property type="match status" value="1"/>
</dbReference>
<dbReference type="PROSITE" id="PS50109">
    <property type="entry name" value="HIS_KIN"/>
    <property type="match status" value="1"/>
</dbReference>
<dbReference type="InterPro" id="IPR036097">
    <property type="entry name" value="HisK_dim/P_sf"/>
</dbReference>
<dbReference type="HOGENOM" id="CLU_000445_114_75_5"/>
<evidence type="ECO:0000256" key="3">
    <source>
        <dbReference type="ARBA" id="ARBA00022553"/>
    </source>
</evidence>
<dbReference type="InterPro" id="IPR035965">
    <property type="entry name" value="PAS-like_dom_sf"/>
</dbReference>
<dbReference type="eggNOG" id="COG0784">
    <property type="taxonomic scope" value="Bacteria"/>
</dbReference>
<dbReference type="GO" id="GO:0005886">
    <property type="term" value="C:plasma membrane"/>
    <property type="evidence" value="ECO:0007669"/>
    <property type="project" value="TreeGrafter"/>
</dbReference>
<dbReference type="SUPFAM" id="SSF47384">
    <property type="entry name" value="Homodimeric domain of signal transducing histidine kinase"/>
    <property type="match status" value="1"/>
</dbReference>
<evidence type="ECO:0000256" key="2">
    <source>
        <dbReference type="ARBA" id="ARBA00012438"/>
    </source>
</evidence>
<dbReference type="STRING" id="983920.Y88_0265"/>
<dbReference type="InterPro" id="IPR003594">
    <property type="entry name" value="HATPase_dom"/>
</dbReference>
<dbReference type="RefSeq" id="WP_008067179.1">
    <property type="nucleotide sequence ID" value="NZ_AQWK01000006.1"/>
</dbReference>
<evidence type="ECO:0000256" key="5">
    <source>
        <dbReference type="ARBA" id="ARBA00022777"/>
    </source>
</evidence>
<dbReference type="SUPFAM" id="SSF55785">
    <property type="entry name" value="PYP-like sensor domain (PAS domain)"/>
    <property type="match status" value="1"/>
</dbReference>
<dbReference type="Gene3D" id="3.30.565.10">
    <property type="entry name" value="Histidine kinase-like ATPase, C-terminal domain"/>
    <property type="match status" value="1"/>
</dbReference>
<dbReference type="PANTHER" id="PTHR43047:SF9">
    <property type="entry name" value="HISTIDINE KINASE"/>
    <property type="match status" value="1"/>
</dbReference>
<dbReference type="EMBL" id="AEWJ01000044">
    <property type="protein sequence ID" value="EGD58213.1"/>
    <property type="molecule type" value="Genomic_DNA"/>
</dbReference>